<evidence type="ECO:0008006" key="2">
    <source>
        <dbReference type="Google" id="ProtNLM"/>
    </source>
</evidence>
<dbReference type="Pfam" id="PF07044">
    <property type="entry name" value="DUF1329"/>
    <property type="match status" value="1"/>
</dbReference>
<gene>
    <name evidence="1" type="ORF">MNBD_GAMMA17-59</name>
</gene>
<feature type="non-terminal residue" evidence="1">
    <location>
        <position position="1"/>
    </location>
</feature>
<dbReference type="Gene3D" id="2.50.20.10">
    <property type="entry name" value="Lipoprotein localisation LolA/LolB/LppX"/>
    <property type="match status" value="1"/>
</dbReference>
<organism evidence="1">
    <name type="scientific">hydrothermal vent metagenome</name>
    <dbReference type="NCBI Taxonomy" id="652676"/>
    <lineage>
        <taxon>unclassified sequences</taxon>
        <taxon>metagenomes</taxon>
        <taxon>ecological metagenomes</taxon>
    </lineage>
</organism>
<dbReference type="EMBL" id="UOFQ01000067">
    <property type="protein sequence ID" value="VAW87545.1"/>
    <property type="molecule type" value="Genomic_DNA"/>
</dbReference>
<dbReference type="AlphaFoldDB" id="A0A3B0Z2N8"/>
<protein>
    <recommendedName>
        <fullName evidence="2">Outer membrane lipoprotein-sorting protein</fullName>
    </recommendedName>
</protein>
<sequence>RMAQPRAKEIARLGNDLTPMGAVRAGNSDGTIPPWEGGITTPPAGYKKGDHHPDPYADDKIRFTITKDNMAQHADKLSAGHKAMLETYDSFYINVYPTHRSAAAPQRIYDAAIKNASRAALTESGNGVTGAAITIPFPIPASGLEAIWNHILRWRGVTTARHFSQAAPNRNGDYTLVKFYDEFNMQYAKEGMTEEKLNNITLYFKQQVLAPPRLAGGILLVHDTMDQFKEPRKAWLYNPGQRRVRRAPNVAFDNPGIASDGMRTTDQYDMFTGSPERYDWQLVGKKEIYVPYNSYKLHSDSLKYDDILKPLHVNPEYLRYELHRVWVVEATVKEGMRHLYKRRTFYIDEDSWQILLVDQYDNRDQLWRVSEGHVINYYEMPMLWTTLEVHTDLQAGRYLVFGLDNEDKMYEFGFERSAADYTPAALRRAGRR</sequence>
<evidence type="ECO:0000313" key="1">
    <source>
        <dbReference type="EMBL" id="VAW87545.1"/>
    </source>
</evidence>
<proteinExistence type="predicted"/>
<dbReference type="CDD" id="cd16329">
    <property type="entry name" value="LolA_like"/>
    <property type="match status" value="1"/>
</dbReference>
<name>A0A3B0Z2N8_9ZZZZ</name>
<accession>A0A3B0Z2N8</accession>
<dbReference type="InterPro" id="IPR010752">
    <property type="entry name" value="DUF1329"/>
</dbReference>
<reference evidence="1" key="1">
    <citation type="submission" date="2018-06" db="EMBL/GenBank/DDBJ databases">
        <authorList>
            <person name="Zhirakovskaya E."/>
        </authorList>
    </citation>
    <scope>NUCLEOTIDE SEQUENCE</scope>
</reference>